<dbReference type="EMBL" id="BGZK01000402">
    <property type="protein sequence ID" value="GBP41619.1"/>
    <property type="molecule type" value="Genomic_DNA"/>
</dbReference>
<organism evidence="1 2">
    <name type="scientific">Eumeta variegata</name>
    <name type="common">Bagworm moth</name>
    <name type="synonym">Eumeta japonica</name>
    <dbReference type="NCBI Taxonomy" id="151549"/>
    <lineage>
        <taxon>Eukaryota</taxon>
        <taxon>Metazoa</taxon>
        <taxon>Ecdysozoa</taxon>
        <taxon>Arthropoda</taxon>
        <taxon>Hexapoda</taxon>
        <taxon>Insecta</taxon>
        <taxon>Pterygota</taxon>
        <taxon>Neoptera</taxon>
        <taxon>Endopterygota</taxon>
        <taxon>Lepidoptera</taxon>
        <taxon>Glossata</taxon>
        <taxon>Ditrysia</taxon>
        <taxon>Tineoidea</taxon>
        <taxon>Psychidae</taxon>
        <taxon>Oiketicinae</taxon>
        <taxon>Eumeta</taxon>
    </lineage>
</organism>
<comment type="caution">
    <text evidence="1">The sequence shown here is derived from an EMBL/GenBank/DDBJ whole genome shotgun (WGS) entry which is preliminary data.</text>
</comment>
<sequence>MSTRRRRPTRRGRRRRRLHSTSSLEVLMEFNCTPCGRYDNAASCGDNSIVATRRFAETFLTLAHIRNPYTSVHRF</sequence>
<accession>A0A4C1VTV5</accession>
<dbReference type="AlphaFoldDB" id="A0A4C1VTV5"/>
<evidence type="ECO:0000313" key="1">
    <source>
        <dbReference type="EMBL" id="GBP41619.1"/>
    </source>
</evidence>
<protein>
    <submittedName>
        <fullName evidence="1">Uncharacterized protein</fullName>
    </submittedName>
</protein>
<gene>
    <name evidence="1" type="ORF">EVAR_34052_1</name>
</gene>
<dbReference type="Proteomes" id="UP000299102">
    <property type="component" value="Unassembled WGS sequence"/>
</dbReference>
<evidence type="ECO:0000313" key="2">
    <source>
        <dbReference type="Proteomes" id="UP000299102"/>
    </source>
</evidence>
<name>A0A4C1VTV5_EUMVA</name>
<proteinExistence type="predicted"/>
<keyword evidence="2" id="KW-1185">Reference proteome</keyword>
<reference evidence="1 2" key="1">
    <citation type="journal article" date="2019" name="Commun. Biol.">
        <title>The bagworm genome reveals a unique fibroin gene that provides high tensile strength.</title>
        <authorList>
            <person name="Kono N."/>
            <person name="Nakamura H."/>
            <person name="Ohtoshi R."/>
            <person name="Tomita M."/>
            <person name="Numata K."/>
            <person name="Arakawa K."/>
        </authorList>
    </citation>
    <scope>NUCLEOTIDE SEQUENCE [LARGE SCALE GENOMIC DNA]</scope>
</reference>